<evidence type="ECO:0000259" key="1">
    <source>
        <dbReference type="Pfam" id="PF05943"/>
    </source>
</evidence>
<dbReference type="Pfam" id="PF05591">
    <property type="entry name" value="T6SS_VipA"/>
    <property type="match status" value="1"/>
</dbReference>
<dbReference type="InterPro" id="IPR010269">
    <property type="entry name" value="T6SS_TssC-like"/>
</dbReference>
<gene>
    <name evidence="2" type="ORF">Tci_835972</name>
</gene>
<dbReference type="InterPro" id="IPR044031">
    <property type="entry name" value="TssC1_N"/>
</dbReference>
<dbReference type="AlphaFoldDB" id="A0A699Q9Q0"/>
<protein>
    <recommendedName>
        <fullName evidence="1">TssC1 N-terminal domain-containing protein</fullName>
    </recommendedName>
</protein>
<feature type="non-terminal residue" evidence="2">
    <location>
        <position position="1"/>
    </location>
</feature>
<proteinExistence type="predicted"/>
<name>A0A699Q9Q0_TANCI</name>
<comment type="caution">
    <text evidence="2">The sequence shown here is derived from an EMBL/GenBank/DDBJ whole genome shotgun (WGS) entry which is preliminary data.</text>
</comment>
<feature type="non-terminal residue" evidence="2">
    <location>
        <position position="280"/>
    </location>
</feature>
<dbReference type="PANTHER" id="PTHR35565">
    <property type="entry name" value="CYTOPLASMIC PROTEIN-RELATED"/>
    <property type="match status" value="1"/>
</dbReference>
<dbReference type="EMBL" id="BKCJ011000495">
    <property type="protein sequence ID" value="GFC64002.1"/>
    <property type="molecule type" value="Genomic_DNA"/>
</dbReference>
<evidence type="ECO:0000313" key="2">
    <source>
        <dbReference type="EMBL" id="GFC64002.1"/>
    </source>
</evidence>
<dbReference type="PANTHER" id="PTHR35565:SF3">
    <property type="entry name" value="TYPE VI SECRETION SYSTEM SHEATH PROTEIN TSSC1"/>
    <property type="match status" value="1"/>
</dbReference>
<dbReference type="Pfam" id="PF05943">
    <property type="entry name" value="VipB"/>
    <property type="match status" value="1"/>
</dbReference>
<organism evidence="2">
    <name type="scientific">Tanacetum cinerariifolium</name>
    <name type="common">Dalmatian daisy</name>
    <name type="synonym">Chrysanthemum cinerariifolium</name>
    <dbReference type="NCBI Taxonomy" id="118510"/>
    <lineage>
        <taxon>Eukaryota</taxon>
        <taxon>Viridiplantae</taxon>
        <taxon>Streptophyta</taxon>
        <taxon>Embryophyta</taxon>
        <taxon>Tracheophyta</taxon>
        <taxon>Spermatophyta</taxon>
        <taxon>Magnoliopsida</taxon>
        <taxon>eudicotyledons</taxon>
        <taxon>Gunneridae</taxon>
        <taxon>Pentapetalae</taxon>
        <taxon>asterids</taxon>
        <taxon>campanulids</taxon>
        <taxon>Asterales</taxon>
        <taxon>Asteraceae</taxon>
        <taxon>Asteroideae</taxon>
        <taxon>Anthemideae</taxon>
        <taxon>Anthemidinae</taxon>
        <taxon>Tanacetum</taxon>
    </lineage>
</organism>
<sequence>LKDRKFIFIDRDNFNGVLKGIKPRLAYRVDNTLAKNGTQLGVELNFNTLEDFEPQNVVKQVEPLRKLLEVRNKLADLRNKMGGNDKLEELLMDVLQNTEKLKTLGKEFGREAAVPATDAKDIISESRVARSETERTRTRDLIGELVGQVLEGEMTPSKDLIAVLDARIAEIDSMLSEQMNEIMHAREFQQLEASWRGLKYQVDQTETSTTLKIHLLNASKKDLVRDLKASSEFDQSALFKKIYEEEYGTFGGAPFGMLLGDYEFNRNPEDMYLLEEISHV</sequence>
<dbReference type="InterPro" id="IPR008312">
    <property type="entry name" value="T6SS_TssB1"/>
</dbReference>
<feature type="domain" description="TssC1 N-terminal" evidence="1">
    <location>
        <begin position="165"/>
        <end position="280"/>
    </location>
</feature>
<reference evidence="2" key="1">
    <citation type="journal article" date="2019" name="Sci. Rep.">
        <title>Draft genome of Tanacetum cinerariifolium, the natural source of mosquito coil.</title>
        <authorList>
            <person name="Yamashiro T."/>
            <person name="Shiraishi A."/>
            <person name="Satake H."/>
            <person name="Nakayama K."/>
        </authorList>
    </citation>
    <scope>NUCLEOTIDE SEQUENCE</scope>
</reference>
<accession>A0A699Q9Q0</accession>
<dbReference type="NCBIfam" id="TIGR03358">
    <property type="entry name" value="VI_chp_5"/>
    <property type="match status" value="1"/>
</dbReference>